<name>A0ABQ6HGM5_9GAMM</name>
<dbReference type="Proteomes" id="UP001157134">
    <property type="component" value="Unassembled WGS sequence"/>
</dbReference>
<dbReference type="Pfam" id="PF03572">
    <property type="entry name" value="Peptidase_S41"/>
    <property type="match status" value="1"/>
</dbReference>
<keyword evidence="3" id="KW-1185">Reference proteome</keyword>
<dbReference type="EMBL" id="BSSV01000007">
    <property type="protein sequence ID" value="GLX86614.1"/>
    <property type="molecule type" value="Genomic_DNA"/>
</dbReference>
<feature type="domain" description="Tail specific protease" evidence="1">
    <location>
        <begin position="132"/>
        <end position="297"/>
    </location>
</feature>
<protein>
    <recommendedName>
        <fullName evidence="1">Tail specific protease domain-containing protein</fullName>
    </recommendedName>
</protein>
<dbReference type="Gene3D" id="3.90.226.10">
    <property type="entry name" value="2-enoyl-CoA Hydratase, Chain A, domain 1"/>
    <property type="match status" value="1"/>
</dbReference>
<evidence type="ECO:0000259" key="1">
    <source>
        <dbReference type="Pfam" id="PF03572"/>
    </source>
</evidence>
<dbReference type="InterPro" id="IPR029045">
    <property type="entry name" value="ClpP/crotonase-like_dom_sf"/>
</dbReference>
<dbReference type="InterPro" id="IPR005151">
    <property type="entry name" value="Tail-specific_protease"/>
</dbReference>
<dbReference type="PANTHER" id="PTHR11261:SF3">
    <property type="entry name" value="RETINOL-BINDING PROTEIN 3"/>
    <property type="match status" value="1"/>
</dbReference>
<dbReference type="SUPFAM" id="SSF52096">
    <property type="entry name" value="ClpP/crotonase"/>
    <property type="match status" value="1"/>
</dbReference>
<comment type="caution">
    <text evidence="2">The sequence shown here is derived from an EMBL/GenBank/DDBJ whole genome shotgun (WGS) entry which is preliminary data.</text>
</comment>
<dbReference type="Gene3D" id="3.30.750.44">
    <property type="match status" value="1"/>
</dbReference>
<gene>
    <name evidence="2" type="ORF">tloyanaT_28670</name>
</gene>
<reference evidence="2 3" key="1">
    <citation type="submission" date="2023-03" db="EMBL/GenBank/DDBJ databases">
        <title>Thalassotalea loyana LMG 22536T draft genome sequence.</title>
        <authorList>
            <person name="Sawabe T."/>
        </authorList>
    </citation>
    <scope>NUCLEOTIDE SEQUENCE [LARGE SCALE GENOMIC DNA]</scope>
    <source>
        <strain evidence="2 3">LMG 22536</strain>
    </source>
</reference>
<evidence type="ECO:0000313" key="2">
    <source>
        <dbReference type="EMBL" id="GLX86614.1"/>
    </source>
</evidence>
<sequence length="319" mass="36145">MNLKYFAILIVIFISFFYTGRALTNEVLLTKQEVNTLVQVVNKQLKLHYYDERKGKAISQKLNSLLANDYFYSSLRLDEIVTRINTVFSSSHGDGFIDLQFNTNKAPNLELSKNKNLYSDYAITYQTIEPQIAYVQLEGVFTNQESISDFKRVIYDLRDHENIILDISEAQGASFSVIHQYLSLLLEPNLHIANIKQVGDQDVIPIVTDRADTKSSSFEPRHIVILQSSFNEQTWEFFADTLQQKGSVIIGEESIGNANISQLISIGNQLILNLPYAVIERPTDGSNWTDEGVIPNYFSSKAQALSIALAHIEGELKKH</sequence>
<proteinExistence type="predicted"/>
<evidence type="ECO:0000313" key="3">
    <source>
        <dbReference type="Proteomes" id="UP001157134"/>
    </source>
</evidence>
<organism evidence="2 3">
    <name type="scientific">Thalassotalea loyana</name>
    <dbReference type="NCBI Taxonomy" id="280483"/>
    <lineage>
        <taxon>Bacteria</taxon>
        <taxon>Pseudomonadati</taxon>
        <taxon>Pseudomonadota</taxon>
        <taxon>Gammaproteobacteria</taxon>
        <taxon>Alteromonadales</taxon>
        <taxon>Colwelliaceae</taxon>
        <taxon>Thalassotalea</taxon>
    </lineage>
</organism>
<dbReference type="PANTHER" id="PTHR11261">
    <property type="entry name" value="INTERPHOTORECEPTOR RETINOID-BINDING PROTEIN"/>
    <property type="match status" value="1"/>
</dbReference>
<dbReference type="RefSeq" id="WP_284299826.1">
    <property type="nucleotide sequence ID" value="NZ_BSSV01000007.1"/>
</dbReference>
<accession>A0ABQ6HGM5</accession>